<gene>
    <name evidence="1" type="ORF">P8A18_12545</name>
</gene>
<dbReference type="Proteomes" id="UP001239522">
    <property type="component" value="Chromosome"/>
</dbReference>
<dbReference type="NCBIfam" id="NF038161">
    <property type="entry name" value="lant_II_LchA2"/>
    <property type="match status" value="1"/>
</dbReference>
<evidence type="ECO:0000313" key="2">
    <source>
        <dbReference type="Proteomes" id="UP001239522"/>
    </source>
</evidence>
<proteinExistence type="predicted"/>
<evidence type="ECO:0000313" key="1">
    <source>
        <dbReference type="EMBL" id="WLQ34216.1"/>
    </source>
</evidence>
<accession>A0ABY9HL25</accession>
<protein>
    <submittedName>
        <fullName evidence="1">Class II lanthipeptide, LchA2/BrtA2 family</fullName>
    </submittedName>
</protein>
<dbReference type="EMBL" id="CP120997">
    <property type="protein sequence ID" value="WLQ34216.1"/>
    <property type="molecule type" value="Genomic_DNA"/>
</dbReference>
<keyword evidence="2" id="KW-1185">Reference proteome</keyword>
<organism evidence="1 2">
    <name type="scientific">Streptomyces castrisilvae</name>
    <dbReference type="NCBI Taxonomy" id="3033811"/>
    <lineage>
        <taxon>Bacteria</taxon>
        <taxon>Bacillati</taxon>
        <taxon>Actinomycetota</taxon>
        <taxon>Actinomycetes</taxon>
        <taxon>Kitasatosporales</taxon>
        <taxon>Streptomycetaceae</taxon>
        <taxon>Streptomyces</taxon>
    </lineage>
</organism>
<reference evidence="1 2" key="1">
    <citation type="submission" date="2023-03" db="EMBL/GenBank/DDBJ databases">
        <title>Isolation and description of six Streptomyces strains from soil environments, able to metabolize different microbial glucans.</title>
        <authorList>
            <person name="Widen T."/>
            <person name="Larsbrink J."/>
        </authorList>
    </citation>
    <scope>NUCLEOTIDE SEQUENCE [LARGE SCALE GENOMIC DNA]</scope>
    <source>
        <strain evidence="1 2">Mut1</strain>
    </source>
</reference>
<sequence>MRDNNDDLLGGYDELELVELSETESHGGVLSGPWCIATVTLVSAAACPTTKCTSQC</sequence>
<name>A0ABY9HL25_9ACTN</name>
<dbReference type="RefSeq" id="WP_306054204.1">
    <property type="nucleotide sequence ID" value="NZ_CP120997.1"/>
</dbReference>